<dbReference type="EMBL" id="JAKNSF020000042">
    <property type="protein sequence ID" value="KAK7726558.1"/>
    <property type="molecule type" value="Genomic_DNA"/>
</dbReference>
<sequence length="184" mass="20844">MPNHQIDECYLLHPQLTNPYHQPQQHPPQWAQPADKGNDDNTNKTPPPSRLTQRIRQAEAAGLELTPEGIRHHPKVRRIQGWHPERQTYITLPLYAAAVARPVYHSQNPFAQPTYQVAYEAYDAAGDAVMCTCACPEGFECKLQQWVCKVADNKGLYFSDRAEEGFGRIMQDGLVDTADIGMIY</sequence>
<accession>A0ABR1P512</accession>
<protein>
    <recommendedName>
        <fullName evidence="4">SWIM-type domain-containing protein</fullName>
    </recommendedName>
</protein>
<feature type="compositionally biased region" description="Low complexity" evidence="1">
    <location>
        <begin position="19"/>
        <end position="34"/>
    </location>
</feature>
<dbReference type="Proteomes" id="UP001430848">
    <property type="component" value="Unassembled WGS sequence"/>
</dbReference>
<name>A0ABR1P512_DIAER</name>
<evidence type="ECO:0000313" key="3">
    <source>
        <dbReference type="Proteomes" id="UP001430848"/>
    </source>
</evidence>
<evidence type="ECO:0000256" key="1">
    <source>
        <dbReference type="SAM" id="MobiDB-lite"/>
    </source>
</evidence>
<keyword evidence="3" id="KW-1185">Reference proteome</keyword>
<reference evidence="2 3" key="1">
    <citation type="submission" date="2024-02" db="EMBL/GenBank/DDBJ databases">
        <title>De novo assembly and annotation of 12 fungi associated with fruit tree decline syndrome in Ontario, Canada.</title>
        <authorList>
            <person name="Sulman M."/>
            <person name="Ellouze W."/>
            <person name="Ilyukhin E."/>
        </authorList>
    </citation>
    <scope>NUCLEOTIDE SEQUENCE [LARGE SCALE GENOMIC DNA]</scope>
    <source>
        <strain evidence="2 3">M169</strain>
    </source>
</reference>
<evidence type="ECO:0008006" key="4">
    <source>
        <dbReference type="Google" id="ProtNLM"/>
    </source>
</evidence>
<feature type="region of interest" description="Disordered" evidence="1">
    <location>
        <begin position="17"/>
        <end position="51"/>
    </location>
</feature>
<comment type="caution">
    <text evidence="2">The sequence shown here is derived from an EMBL/GenBank/DDBJ whole genome shotgun (WGS) entry which is preliminary data.</text>
</comment>
<organism evidence="2 3">
    <name type="scientific">Diaporthe eres</name>
    <name type="common">Phomopsis oblonga</name>
    <dbReference type="NCBI Taxonomy" id="83184"/>
    <lineage>
        <taxon>Eukaryota</taxon>
        <taxon>Fungi</taxon>
        <taxon>Dikarya</taxon>
        <taxon>Ascomycota</taxon>
        <taxon>Pezizomycotina</taxon>
        <taxon>Sordariomycetes</taxon>
        <taxon>Sordariomycetidae</taxon>
        <taxon>Diaporthales</taxon>
        <taxon>Diaporthaceae</taxon>
        <taxon>Diaporthe</taxon>
        <taxon>Diaporthe eres species complex</taxon>
    </lineage>
</organism>
<gene>
    <name evidence="2" type="ORF">SLS63_007527</name>
</gene>
<evidence type="ECO:0000313" key="2">
    <source>
        <dbReference type="EMBL" id="KAK7726558.1"/>
    </source>
</evidence>
<proteinExistence type="predicted"/>